<dbReference type="EMBL" id="FNTJ01000003">
    <property type="protein sequence ID" value="SED37738.1"/>
    <property type="molecule type" value="Genomic_DNA"/>
</dbReference>
<feature type="compositionally biased region" description="Polar residues" evidence="1">
    <location>
        <begin position="65"/>
        <end position="83"/>
    </location>
</feature>
<evidence type="ECO:0000313" key="3">
    <source>
        <dbReference type="Proteomes" id="UP000198982"/>
    </source>
</evidence>
<protein>
    <submittedName>
        <fullName evidence="2">Uncharacterized protein</fullName>
    </submittedName>
</protein>
<proteinExistence type="predicted"/>
<dbReference type="RefSeq" id="WP_208605347.1">
    <property type="nucleotide sequence ID" value="NZ_FNTJ01000003.1"/>
</dbReference>
<keyword evidence="3" id="KW-1185">Reference proteome</keyword>
<sequence>MSAYFAAFVNLPVVVDEPGDYVTRCGETVTVSKASSRHDFGCVGTYANCGTEDRWHKSGRLQAGRESNNDIVSKAESTQEQAQ</sequence>
<organism evidence="2 3">
    <name type="scientific">Pseudomonas saponiphila</name>
    <dbReference type="NCBI Taxonomy" id="556534"/>
    <lineage>
        <taxon>Bacteria</taxon>
        <taxon>Pseudomonadati</taxon>
        <taxon>Pseudomonadota</taxon>
        <taxon>Gammaproteobacteria</taxon>
        <taxon>Pseudomonadales</taxon>
        <taxon>Pseudomonadaceae</taxon>
        <taxon>Pseudomonas</taxon>
    </lineage>
</organism>
<reference evidence="3" key="1">
    <citation type="submission" date="2016-10" db="EMBL/GenBank/DDBJ databases">
        <authorList>
            <person name="Varghese N."/>
            <person name="Submissions S."/>
        </authorList>
    </citation>
    <scope>NUCLEOTIDE SEQUENCE [LARGE SCALE GENOMIC DNA]</scope>
    <source>
        <strain evidence="3">DSM 9751</strain>
    </source>
</reference>
<evidence type="ECO:0000313" key="2">
    <source>
        <dbReference type="EMBL" id="SED37738.1"/>
    </source>
</evidence>
<dbReference type="Proteomes" id="UP000198982">
    <property type="component" value="Unassembled WGS sequence"/>
</dbReference>
<dbReference type="AlphaFoldDB" id="A0A1H5A734"/>
<gene>
    <name evidence="2" type="ORF">SAMN05216178_7001</name>
</gene>
<evidence type="ECO:0000256" key="1">
    <source>
        <dbReference type="SAM" id="MobiDB-lite"/>
    </source>
</evidence>
<name>A0A1H5A734_9PSED</name>
<accession>A0A1H5A734</accession>
<feature type="region of interest" description="Disordered" evidence="1">
    <location>
        <begin position="59"/>
        <end position="83"/>
    </location>
</feature>